<dbReference type="SUPFAM" id="SSF51322">
    <property type="entry name" value="Cyanovirin-N"/>
    <property type="match status" value="1"/>
</dbReference>
<evidence type="ECO:0000256" key="2">
    <source>
        <dbReference type="SAM" id="SignalP"/>
    </source>
</evidence>
<keyword evidence="4" id="KW-1185">Reference proteome</keyword>
<feature type="chain" id="PRO_5042556698" description="Cyanovirin-N domain-containing protein" evidence="2">
    <location>
        <begin position="21"/>
        <end position="346"/>
    </location>
</feature>
<accession>A0AAJ0HQ97</accession>
<dbReference type="AlphaFoldDB" id="A0AAJ0HQ97"/>
<reference evidence="3" key="2">
    <citation type="submission" date="2023-06" db="EMBL/GenBank/DDBJ databases">
        <authorList>
            <consortium name="Lawrence Berkeley National Laboratory"/>
            <person name="Haridas S."/>
            <person name="Hensen N."/>
            <person name="Bonometti L."/>
            <person name="Westerberg I."/>
            <person name="Brannstrom I.O."/>
            <person name="Guillou S."/>
            <person name="Cros-Aarteil S."/>
            <person name="Calhoun S."/>
            <person name="Kuo A."/>
            <person name="Mondo S."/>
            <person name="Pangilinan J."/>
            <person name="Riley R."/>
            <person name="Labutti K."/>
            <person name="Andreopoulos B."/>
            <person name="Lipzen A."/>
            <person name="Chen C."/>
            <person name="Yanf M."/>
            <person name="Daum C."/>
            <person name="Ng V."/>
            <person name="Clum A."/>
            <person name="Steindorff A."/>
            <person name="Ohm R."/>
            <person name="Martin F."/>
            <person name="Silar P."/>
            <person name="Natvig D."/>
            <person name="Lalanne C."/>
            <person name="Gautier V."/>
            <person name="Ament-Velasquez S.L."/>
            <person name="Kruys A."/>
            <person name="Hutchinson M.I."/>
            <person name="Powell A.J."/>
            <person name="Barry K."/>
            <person name="Miller A.N."/>
            <person name="Grigoriev I.V."/>
            <person name="Debuchy R."/>
            <person name="Gladieux P."/>
            <person name="Thoren M.H."/>
            <person name="Johannesson H."/>
        </authorList>
    </citation>
    <scope>NUCLEOTIDE SEQUENCE</scope>
    <source>
        <strain evidence="3">CBS 955.72</strain>
    </source>
</reference>
<dbReference type="EMBL" id="JAUIQD010000002">
    <property type="protein sequence ID" value="KAK3359471.1"/>
    <property type="molecule type" value="Genomic_DNA"/>
</dbReference>
<feature type="region of interest" description="Disordered" evidence="1">
    <location>
        <begin position="80"/>
        <end position="106"/>
    </location>
</feature>
<feature type="signal peptide" evidence="2">
    <location>
        <begin position="1"/>
        <end position="20"/>
    </location>
</feature>
<name>A0AAJ0HQ97_9PEZI</name>
<reference evidence="3" key="1">
    <citation type="journal article" date="2023" name="Mol. Phylogenet. Evol.">
        <title>Genome-scale phylogeny and comparative genomics of the fungal order Sordariales.</title>
        <authorList>
            <person name="Hensen N."/>
            <person name="Bonometti L."/>
            <person name="Westerberg I."/>
            <person name="Brannstrom I.O."/>
            <person name="Guillou S."/>
            <person name="Cros-Aarteil S."/>
            <person name="Calhoun S."/>
            <person name="Haridas S."/>
            <person name="Kuo A."/>
            <person name="Mondo S."/>
            <person name="Pangilinan J."/>
            <person name="Riley R."/>
            <person name="LaButti K."/>
            <person name="Andreopoulos B."/>
            <person name="Lipzen A."/>
            <person name="Chen C."/>
            <person name="Yan M."/>
            <person name="Daum C."/>
            <person name="Ng V."/>
            <person name="Clum A."/>
            <person name="Steindorff A."/>
            <person name="Ohm R.A."/>
            <person name="Martin F."/>
            <person name="Silar P."/>
            <person name="Natvig D.O."/>
            <person name="Lalanne C."/>
            <person name="Gautier V."/>
            <person name="Ament-Velasquez S.L."/>
            <person name="Kruys A."/>
            <person name="Hutchinson M.I."/>
            <person name="Powell A.J."/>
            <person name="Barry K."/>
            <person name="Miller A.N."/>
            <person name="Grigoriev I.V."/>
            <person name="Debuchy R."/>
            <person name="Gladieux P."/>
            <person name="Hiltunen Thoren M."/>
            <person name="Johannesson H."/>
        </authorList>
    </citation>
    <scope>NUCLEOTIDE SEQUENCE</scope>
    <source>
        <strain evidence="3">CBS 955.72</strain>
    </source>
</reference>
<evidence type="ECO:0000313" key="3">
    <source>
        <dbReference type="EMBL" id="KAK3359471.1"/>
    </source>
</evidence>
<sequence>MRTTQLLSLALTAVPGGVLGVLVTDDAPLPRTIQDLEQINFPVIKTLQTTVYKNPQQHPPRNPDRLARYTLGTDRPMTFTLGPLIPPPPPHHRYKSQRPKYSRTGDRAATGTPNVYILPPPPPHLSPAPEPTKPFAATQKTAAADSSKMISSAGRFDRMPSPIPTPKPPTVNVPFPPAPPTQFPKKKDPDMDSIEWTTMTDTEPARTPISIPTSRPARHGKSSPPAIQYAALGTPESIVKSCNFVKVELDTNDENGPGKRAFVQAAYGELVPVYDNAGKWIDSCTDCSYDETSHKIKCTCWQEDSRPNVSEIDIGTGIWSINGLLFCGAKSKPVELGLNHCPFSDS</sequence>
<evidence type="ECO:0000313" key="4">
    <source>
        <dbReference type="Proteomes" id="UP001275084"/>
    </source>
</evidence>
<feature type="compositionally biased region" description="Basic residues" evidence="1">
    <location>
        <begin position="90"/>
        <end position="101"/>
    </location>
</feature>
<proteinExistence type="predicted"/>
<comment type="caution">
    <text evidence="3">The sequence shown here is derived from an EMBL/GenBank/DDBJ whole genome shotgun (WGS) entry which is preliminary data.</text>
</comment>
<organism evidence="3 4">
    <name type="scientific">Lasiosphaeria hispida</name>
    <dbReference type="NCBI Taxonomy" id="260671"/>
    <lineage>
        <taxon>Eukaryota</taxon>
        <taxon>Fungi</taxon>
        <taxon>Dikarya</taxon>
        <taxon>Ascomycota</taxon>
        <taxon>Pezizomycotina</taxon>
        <taxon>Sordariomycetes</taxon>
        <taxon>Sordariomycetidae</taxon>
        <taxon>Sordariales</taxon>
        <taxon>Lasiosphaeriaceae</taxon>
        <taxon>Lasiosphaeria</taxon>
    </lineage>
</organism>
<gene>
    <name evidence="3" type="ORF">B0T25DRAFT_564468</name>
</gene>
<keyword evidence="2" id="KW-0732">Signal</keyword>
<feature type="region of interest" description="Disordered" evidence="1">
    <location>
        <begin position="204"/>
        <end position="224"/>
    </location>
</feature>
<feature type="region of interest" description="Disordered" evidence="1">
    <location>
        <begin position="166"/>
        <end position="191"/>
    </location>
</feature>
<protein>
    <recommendedName>
        <fullName evidence="5">Cyanovirin-N domain-containing protein</fullName>
    </recommendedName>
</protein>
<dbReference type="InterPro" id="IPR036673">
    <property type="entry name" value="Cyanovirin-N_sf"/>
</dbReference>
<dbReference type="Gene3D" id="2.30.60.10">
    <property type="entry name" value="Cyanovirin-N"/>
    <property type="match status" value="1"/>
</dbReference>
<feature type="compositionally biased region" description="Pro residues" evidence="1">
    <location>
        <begin position="166"/>
        <end position="182"/>
    </location>
</feature>
<evidence type="ECO:0000256" key="1">
    <source>
        <dbReference type="SAM" id="MobiDB-lite"/>
    </source>
</evidence>
<dbReference type="Proteomes" id="UP001275084">
    <property type="component" value="Unassembled WGS sequence"/>
</dbReference>
<evidence type="ECO:0008006" key="5">
    <source>
        <dbReference type="Google" id="ProtNLM"/>
    </source>
</evidence>